<evidence type="ECO:0000313" key="3">
    <source>
        <dbReference type="Proteomes" id="UP001151760"/>
    </source>
</evidence>
<dbReference type="Gene3D" id="3.30.420.10">
    <property type="entry name" value="Ribonuclease H-like superfamily/Ribonuclease H"/>
    <property type="match status" value="1"/>
</dbReference>
<dbReference type="Pfam" id="PF00665">
    <property type="entry name" value="rve"/>
    <property type="match status" value="1"/>
</dbReference>
<dbReference type="EMBL" id="BQNB010008553">
    <property type="protein sequence ID" value="GJS50974.1"/>
    <property type="molecule type" value="Genomic_DNA"/>
</dbReference>
<protein>
    <submittedName>
        <fullName evidence="2">Retrovirus-related pol polyprotein from transposon TNT 1-94</fullName>
    </submittedName>
</protein>
<comment type="caution">
    <text evidence="2">The sequence shown here is derived from an EMBL/GenBank/DDBJ whole genome shotgun (WGS) entry which is preliminary data.</text>
</comment>
<dbReference type="SUPFAM" id="SSF53098">
    <property type="entry name" value="Ribonuclease H-like"/>
    <property type="match status" value="1"/>
</dbReference>
<evidence type="ECO:0000313" key="2">
    <source>
        <dbReference type="EMBL" id="GJS50974.1"/>
    </source>
</evidence>
<reference evidence="2" key="2">
    <citation type="submission" date="2022-01" db="EMBL/GenBank/DDBJ databases">
        <authorList>
            <person name="Yamashiro T."/>
            <person name="Shiraishi A."/>
            <person name="Satake H."/>
            <person name="Nakayama K."/>
        </authorList>
    </citation>
    <scope>NUCLEOTIDE SEQUENCE</scope>
</reference>
<dbReference type="InterPro" id="IPR039537">
    <property type="entry name" value="Retrotran_Ty1/copia-like"/>
</dbReference>
<dbReference type="InterPro" id="IPR036397">
    <property type="entry name" value="RNaseH_sf"/>
</dbReference>
<reference evidence="2" key="1">
    <citation type="journal article" date="2022" name="Int. J. Mol. Sci.">
        <title>Draft Genome of Tanacetum Coccineum: Genomic Comparison of Closely Related Tanacetum-Family Plants.</title>
        <authorList>
            <person name="Yamashiro T."/>
            <person name="Shiraishi A."/>
            <person name="Nakayama K."/>
            <person name="Satake H."/>
        </authorList>
    </citation>
    <scope>NUCLEOTIDE SEQUENCE</scope>
</reference>
<sequence length="367" mass="41747">MLAPKCPIFNGRPTFANPACLKKAQSEIPCLYEIPHDQSDPANSLVPDREETLTLERESREKLNKDLVKHYDYTKLNSLYENFKPPTQEYQIQLAHANEVKHSKDRFRAPTALDMEVLIKTCLMPLVLKTQNDSFAFVHELKQEMHDDLRKEKLAMAGNGGYRNNGGGGGPSGYKWVPKTKTKWVPKAKNENVKKRVSFAIDNASRITNVLKLTNSLGSNLSNVPSSYSSLEDCLTHPIHLSKAKRSSLKTKVVPSLKGRLNLLHIDLCGPMRVASKNGKKYILVIVDDYSRYTWTLFLRSKDETPKVLKDFLIMIQWNLQALVISVRTDRGIEFSNKTLYAFFKEEGIDHQTSTLRTPEQKGVVER</sequence>
<dbReference type="InterPro" id="IPR001584">
    <property type="entry name" value="Integrase_cat-core"/>
</dbReference>
<dbReference type="Proteomes" id="UP001151760">
    <property type="component" value="Unassembled WGS sequence"/>
</dbReference>
<dbReference type="InterPro" id="IPR012337">
    <property type="entry name" value="RNaseH-like_sf"/>
</dbReference>
<proteinExistence type="predicted"/>
<gene>
    <name evidence="2" type="ORF">Tco_0624336</name>
</gene>
<dbReference type="PANTHER" id="PTHR42648">
    <property type="entry name" value="TRANSPOSASE, PUTATIVE-RELATED"/>
    <property type="match status" value="1"/>
</dbReference>
<feature type="domain" description="Integrase catalytic" evidence="1">
    <location>
        <begin position="251"/>
        <end position="367"/>
    </location>
</feature>
<dbReference type="PROSITE" id="PS50994">
    <property type="entry name" value="INTEGRASE"/>
    <property type="match status" value="1"/>
</dbReference>
<evidence type="ECO:0000259" key="1">
    <source>
        <dbReference type="PROSITE" id="PS50994"/>
    </source>
</evidence>
<dbReference type="PANTHER" id="PTHR42648:SF21">
    <property type="entry name" value="CYSTEINE-RICH RLK (RECEPTOR-LIKE PROTEIN KINASE) 8"/>
    <property type="match status" value="1"/>
</dbReference>
<accession>A0ABQ4WDP4</accession>
<organism evidence="2 3">
    <name type="scientific">Tanacetum coccineum</name>
    <dbReference type="NCBI Taxonomy" id="301880"/>
    <lineage>
        <taxon>Eukaryota</taxon>
        <taxon>Viridiplantae</taxon>
        <taxon>Streptophyta</taxon>
        <taxon>Embryophyta</taxon>
        <taxon>Tracheophyta</taxon>
        <taxon>Spermatophyta</taxon>
        <taxon>Magnoliopsida</taxon>
        <taxon>eudicotyledons</taxon>
        <taxon>Gunneridae</taxon>
        <taxon>Pentapetalae</taxon>
        <taxon>asterids</taxon>
        <taxon>campanulids</taxon>
        <taxon>Asterales</taxon>
        <taxon>Asteraceae</taxon>
        <taxon>Asteroideae</taxon>
        <taxon>Anthemideae</taxon>
        <taxon>Anthemidinae</taxon>
        <taxon>Tanacetum</taxon>
    </lineage>
</organism>
<keyword evidence="3" id="KW-1185">Reference proteome</keyword>
<name>A0ABQ4WDP4_9ASTR</name>